<protein>
    <submittedName>
        <fullName evidence="1">Uncharacterized protein</fullName>
    </submittedName>
</protein>
<dbReference type="Proteomes" id="UP000605361">
    <property type="component" value="Unassembled WGS sequence"/>
</dbReference>
<dbReference type="RefSeq" id="WP_195898234.1">
    <property type="nucleotide sequence ID" value="NZ_JADOGI010000087.1"/>
</dbReference>
<gene>
    <name evidence="1" type="ORF">ITP53_26900</name>
</gene>
<dbReference type="AlphaFoldDB" id="A0A931AAD7"/>
<comment type="caution">
    <text evidence="1">The sequence shown here is derived from an EMBL/GenBank/DDBJ whole genome shotgun (WGS) entry which is preliminary data.</text>
</comment>
<evidence type="ECO:0000313" key="2">
    <source>
        <dbReference type="Proteomes" id="UP000605361"/>
    </source>
</evidence>
<organism evidence="1 2">
    <name type="scientific">Nonomuraea cypriaca</name>
    <dbReference type="NCBI Taxonomy" id="1187855"/>
    <lineage>
        <taxon>Bacteria</taxon>
        <taxon>Bacillati</taxon>
        <taxon>Actinomycetota</taxon>
        <taxon>Actinomycetes</taxon>
        <taxon>Streptosporangiales</taxon>
        <taxon>Streptosporangiaceae</taxon>
        <taxon>Nonomuraea</taxon>
    </lineage>
</organism>
<accession>A0A931AAD7</accession>
<name>A0A931AAD7_9ACTN</name>
<proteinExistence type="predicted"/>
<dbReference type="EMBL" id="JADOGI010000087">
    <property type="protein sequence ID" value="MBF8189297.1"/>
    <property type="molecule type" value="Genomic_DNA"/>
</dbReference>
<reference evidence="1" key="1">
    <citation type="submission" date="2020-11" db="EMBL/GenBank/DDBJ databases">
        <title>Whole-genome analyses of Nonomuraea sp. K274.</title>
        <authorList>
            <person name="Veyisoglu A."/>
        </authorList>
    </citation>
    <scope>NUCLEOTIDE SEQUENCE</scope>
    <source>
        <strain evidence="1">K274</strain>
    </source>
</reference>
<evidence type="ECO:0000313" key="1">
    <source>
        <dbReference type="EMBL" id="MBF8189297.1"/>
    </source>
</evidence>
<sequence length="110" mass="11952">MVENFAELPTSQSVRLIDFEEARVVPGIVPGTFILIVSGTKPYLNMKVELSPLVYIKRPEYWGIEVIGSMSGMGLPALAPYTESLPLDGILGTKGIEVIGATNRKTFDVP</sequence>
<keyword evidence="2" id="KW-1185">Reference proteome</keyword>